<comment type="pathway">
    <text evidence="1">Pyrimidine metabolism; UMP biosynthesis via de novo pathway; UMP from orotate: step 2/2.</text>
</comment>
<name>A0A9D9IBY6_9SPIO</name>
<comment type="catalytic activity">
    <reaction evidence="6">
        <text>orotidine 5'-phosphate + H(+) = UMP + CO2</text>
        <dbReference type="Rhea" id="RHEA:11596"/>
        <dbReference type="ChEBI" id="CHEBI:15378"/>
        <dbReference type="ChEBI" id="CHEBI:16526"/>
        <dbReference type="ChEBI" id="CHEBI:57538"/>
        <dbReference type="ChEBI" id="CHEBI:57865"/>
        <dbReference type="EC" id="4.1.1.23"/>
    </reaction>
</comment>
<sequence length="293" mass="31665">MTYNELLRKSAKESGNIVCMGLDPVLSVLPASDKSIRDRLASYFGTIFKKMNEEGISPAAFKPNLGYYSSLDRPREGSFEGSLALGDILALLDEYFPSVPVILDSKRGDIARSSGNYAEEAFSAWNADAVTVSPYMGKDSVMPFAYEGKGIYVLNRTSNPGAADLQNILVVDAVDEKELYPLYLAVAHRIARWSEEHEGIGAVVGATNMKELHDIASYYSDRDIPMLIPGVGSQGGSASDVMAALKDSGYPAELARINSSSGLTHPWKKGTAPENWLSLVIDAVKSLIKEASV</sequence>
<dbReference type="SMART" id="SM00934">
    <property type="entry name" value="OMPdecase"/>
    <property type="match status" value="1"/>
</dbReference>
<dbReference type="AlphaFoldDB" id="A0A9D9IBY6"/>
<protein>
    <recommendedName>
        <fullName evidence="7">Orotidine-5'-phosphate decarboxylase</fullName>
        <ecNumber evidence="7">4.1.1.23</ecNumber>
    </recommendedName>
</protein>
<dbReference type="Proteomes" id="UP000810292">
    <property type="component" value="Unassembled WGS sequence"/>
</dbReference>
<comment type="caution">
    <text evidence="9">The sequence shown here is derived from an EMBL/GenBank/DDBJ whole genome shotgun (WGS) entry which is preliminary data.</text>
</comment>
<comment type="similarity">
    <text evidence="2">Belongs to the OMP decarboxylase family. Type 2 subfamily.</text>
</comment>
<evidence type="ECO:0000256" key="5">
    <source>
        <dbReference type="ARBA" id="ARBA00023239"/>
    </source>
</evidence>
<dbReference type="InterPro" id="IPR001754">
    <property type="entry name" value="OMPdeCOase_dom"/>
</dbReference>
<dbReference type="EMBL" id="JADIMF010000064">
    <property type="protein sequence ID" value="MBO8468958.1"/>
    <property type="molecule type" value="Genomic_DNA"/>
</dbReference>
<keyword evidence="5 9" id="KW-0456">Lyase</keyword>
<dbReference type="InterPro" id="IPR011995">
    <property type="entry name" value="OMPdecase_type-2"/>
</dbReference>
<reference evidence="9" key="1">
    <citation type="submission" date="2020-10" db="EMBL/GenBank/DDBJ databases">
        <authorList>
            <person name="Gilroy R."/>
        </authorList>
    </citation>
    <scope>NUCLEOTIDE SEQUENCE</scope>
    <source>
        <strain evidence="9">14700</strain>
    </source>
</reference>
<dbReference type="PANTHER" id="PTHR43375:SF1">
    <property type="entry name" value="OROTIDINE 5'-PHOSPHATE DECARBOXYLASE"/>
    <property type="match status" value="1"/>
</dbReference>
<evidence type="ECO:0000259" key="8">
    <source>
        <dbReference type="SMART" id="SM00934"/>
    </source>
</evidence>
<dbReference type="InterPro" id="IPR013785">
    <property type="entry name" value="Aldolase_TIM"/>
</dbReference>
<dbReference type="SUPFAM" id="SSF51366">
    <property type="entry name" value="Ribulose-phoshate binding barrel"/>
    <property type="match status" value="1"/>
</dbReference>
<evidence type="ECO:0000256" key="6">
    <source>
        <dbReference type="ARBA" id="ARBA00049157"/>
    </source>
</evidence>
<dbReference type="GO" id="GO:0009220">
    <property type="term" value="P:pyrimidine ribonucleotide biosynthetic process"/>
    <property type="evidence" value="ECO:0007669"/>
    <property type="project" value="UniProtKB-UniRule"/>
</dbReference>
<gene>
    <name evidence="9" type="primary">pyrF</name>
    <name evidence="9" type="ORF">IAA72_04145</name>
</gene>
<evidence type="ECO:0000256" key="2">
    <source>
        <dbReference type="ARBA" id="ARBA00008847"/>
    </source>
</evidence>
<dbReference type="GO" id="GO:0006207">
    <property type="term" value="P:'de novo' pyrimidine nucleobase biosynthetic process"/>
    <property type="evidence" value="ECO:0007669"/>
    <property type="project" value="InterPro"/>
</dbReference>
<evidence type="ECO:0000256" key="1">
    <source>
        <dbReference type="ARBA" id="ARBA00004861"/>
    </source>
</evidence>
<dbReference type="Pfam" id="PF00215">
    <property type="entry name" value="OMPdecase"/>
    <property type="match status" value="1"/>
</dbReference>
<proteinExistence type="inferred from homology"/>
<organism evidence="9 10">
    <name type="scientific">Candidatus Ornithospirochaeta stercoravium</name>
    <dbReference type="NCBI Taxonomy" id="2840897"/>
    <lineage>
        <taxon>Bacteria</taxon>
        <taxon>Pseudomonadati</taxon>
        <taxon>Spirochaetota</taxon>
        <taxon>Spirochaetia</taxon>
        <taxon>Spirochaetales</taxon>
        <taxon>Spirochaetaceae</taxon>
        <taxon>Spirochaetaceae incertae sedis</taxon>
        <taxon>Candidatus Ornithospirochaeta</taxon>
    </lineage>
</organism>
<keyword evidence="3" id="KW-0210">Decarboxylase</keyword>
<evidence type="ECO:0000256" key="4">
    <source>
        <dbReference type="ARBA" id="ARBA00022975"/>
    </source>
</evidence>
<evidence type="ECO:0000256" key="3">
    <source>
        <dbReference type="ARBA" id="ARBA00022793"/>
    </source>
</evidence>
<evidence type="ECO:0000313" key="9">
    <source>
        <dbReference type="EMBL" id="MBO8468958.1"/>
    </source>
</evidence>
<dbReference type="GO" id="GO:0004590">
    <property type="term" value="F:orotidine-5'-phosphate decarboxylase activity"/>
    <property type="evidence" value="ECO:0007669"/>
    <property type="project" value="UniProtKB-UniRule"/>
</dbReference>
<reference evidence="9" key="2">
    <citation type="journal article" date="2021" name="PeerJ">
        <title>Extensive microbial diversity within the chicken gut microbiome revealed by metagenomics and culture.</title>
        <authorList>
            <person name="Gilroy R."/>
            <person name="Ravi A."/>
            <person name="Getino M."/>
            <person name="Pursley I."/>
            <person name="Horton D.L."/>
            <person name="Alikhan N.F."/>
            <person name="Baker D."/>
            <person name="Gharbi K."/>
            <person name="Hall N."/>
            <person name="Watson M."/>
            <person name="Adriaenssens E.M."/>
            <person name="Foster-Nyarko E."/>
            <person name="Jarju S."/>
            <person name="Secka A."/>
            <person name="Antonio M."/>
            <person name="Oren A."/>
            <person name="Chaudhuri R.R."/>
            <person name="La Ragione R."/>
            <person name="Hildebrand F."/>
            <person name="Pallen M.J."/>
        </authorList>
    </citation>
    <scope>NUCLEOTIDE SEQUENCE</scope>
    <source>
        <strain evidence="9">14700</strain>
    </source>
</reference>
<accession>A0A9D9IBY6</accession>
<dbReference type="Gene3D" id="3.20.20.70">
    <property type="entry name" value="Aldolase class I"/>
    <property type="match status" value="1"/>
</dbReference>
<evidence type="ECO:0000256" key="7">
    <source>
        <dbReference type="NCBIfam" id="TIGR02127"/>
    </source>
</evidence>
<feature type="domain" description="Orotidine 5'-phosphate decarboxylase" evidence="8">
    <location>
        <begin position="17"/>
        <end position="257"/>
    </location>
</feature>
<dbReference type="NCBIfam" id="TIGR02127">
    <property type="entry name" value="pyrF_sub2"/>
    <property type="match status" value="1"/>
</dbReference>
<keyword evidence="4" id="KW-0665">Pyrimidine biosynthesis</keyword>
<dbReference type="InterPro" id="IPR011060">
    <property type="entry name" value="RibuloseP-bd_barrel"/>
</dbReference>
<evidence type="ECO:0000313" key="10">
    <source>
        <dbReference type="Proteomes" id="UP000810292"/>
    </source>
</evidence>
<dbReference type="PANTHER" id="PTHR43375">
    <property type="entry name" value="OROTIDINE 5'-PHOSPHATE DECARBOXYLASE"/>
    <property type="match status" value="1"/>
</dbReference>
<dbReference type="EC" id="4.1.1.23" evidence="7"/>